<feature type="transmembrane region" description="Helical" evidence="1">
    <location>
        <begin position="116"/>
        <end position="141"/>
    </location>
</feature>
<keyword evidence="1" id="KW-0472">Membrane</keyword>
<keyword evidence="1" id="KW-0812">Transmembrane</keyword>
<gene>
    <name evidence="2" type="ORF">FOXYS1_6931</name>
</gene>
<dbReference type="AlphaFoldDB" id="A0A8H5ACP2"/>
<proteinExistence type="predicted"/>
<feature type="non-terminal residue" evidence="2">
    <location>
        <position position="1"/>
    </location>
</feature>
<feature type="transmembrane region" description="Helical" evidence="1">
    <location>
        <begin position="34"/>
        <end position="61"/>
    </location>
</feature>
<protein>
    <submittedName>
        <fullName evidence="2">Uncharacterized protein</fullName>
    </submittedName>
</protein>
<evidence type="ECO:0000313" key="3">
    <source>
        <dbReference type="Proteomes" id="UP000558688"/>
    </source>
</evidence>
<dbReference type="EMBL" id="JAAFOW010001099">
    <property type="protein sequence ID" value="KAF5262344.1"/>
    <property type="molecule type" value="Genomic_DNA"/>
</dbReference>
<keyword evidence="1" id="KW-1133">Transmembrane helix</keyword>
<reference evidence="2" key="1">
    <citation type="submission" date="2020-02" db="EMBL/GenBank/DDBJ databases">
        <title>Identification and distribution of gene clusters putatively required for synthesis of sphingolipid metabolism inhibitors in phylogenetically diverse species of the filamentous fungus Fusarium.</title>
        <authorList>
            <person name="Kim H.-S."/>
            <person name="Busman M."/>
            <person name="Brown D.W."/>
            <person name="Divon H."/>
            <person name="Uhlig S."/>
            <person name="Proctor R.H."/>
        </authorList>
    </citation>
    <scope>NUCLEOTIDE SEQUENCE [LARGE SCALE GENOMIC DNA]</scope>
    <source>
        <strain evidence="2">NRRL 39464</strain>
    </source>
</reference>
<name>A0A8H5ACP2_FUSOX</name>
<accession>A0A8H5ACP2</accession>
<evidence type="ECO:0000256" key="1">
    <source>
        <dbReference type="SAM" id="Phobius"/>
    </source>
</evidence>
<comment type="caution">
    <text evidence="2">The sequence shown here is derived from an EMBL/GenBank/DDBJ whole genome shotgun (WGS) entry which is preliminary data.</text>
</comment>
<dbReference type="Proteomes" id="UP000558688">
    <property type="component" value="Unassembled WGS sequence"/>
</dbReference>
<sequence length="560" mass="62746">MSANVDIKIGFWIDEDKPWFSKLLLTIPNKEANFLIAAISFLLTSFILPFAWKTLILILYVSRYTRPSADTHELEQQRILFRNARSSANAVTSLSTSFWHWRRRTRRPPWREISQFFALLILASICVVVLGVCGIFVPSLFASDASDNVIVLAEAGSCGFLKLHDANAEIAEVSSVASRELDETTFARRYAAQFYGNESVAERIQSTFPVPSLPFRTDKSAPCPFDARICFPGPGESISFDTGLLDSHKHLGINARKKDRVQYRWKAACAPLKLDSTMFSVTEQKEGNTTSQYAEFYLGENEKSNVTVSWRFRYPENRIGYQVQDAGNISWVPVSPLRRPDADITLVFVTQNQVAYSTMVNDRVFQANGTVKRVLQKGNGKLYLPDYNARFIACADQHEFCNPTNGLCSGLDGLLGPVKGPFSTISTSKQLATVQRIHHNAEVYTMERSLKELGSNGLIAHSVIGNTMLVSPGLPDDQWQLETRRWFETGLVKLQANTKNFANLPYSDRDSIAYKFIPAGSLTNTADVNSELDKLCSKQRIRSNGQVQNFNVASLIILMV</sequence>
<evidence type="ECO:0000313" key="2">
    <source>
        <dbReference type="EMBL" id="KAF5262344.1"/>
    </source>
</evidence>
<organism evidence="2 3">
    <name type="scientific">Fusarium oxysporum</name>
    <name type="common">Fusarium vascular wilt</name>
    <dbReference type="NCBI Taxonomy" id="5507"/>
    <lineage>
        <taxon>Eukaryota</taxon>
        <taxon>Fungi</taxon>
        <taxon>Dikarya</taxon>
        <taxon>Ascomycota</taxon>
        <taxon>Pezizomycotina</taxon>
        <taxon>Sordariomycetes</taxon>
        <taxon>Hypocreomycetidae</taxon>
        <taxon>Hypocreales</taxon>
        <taxon>Nectriaceae</taxon>
        <taxon>Fusarium</taxon>
        <taxon>Fusarium oxysporum species complex</taxon>
    </lineage>
</organism>